<dbReference type="Proteomes" id="UP000011529">
    <property type="component" value="Unassembled WGS sequence"/>
</dbReference>
<proteinExistence type="predicted"/>
<reference evidence="1" key="1">
    <citation type="submission" date="2012-11" db="EMBL/GenBank/DDBJ databases">
        <title>Permanent draft genomes of Rhodopirellula europaea strain SH398 and 6C.</title>
        <authorList>
            <person name="Richter M."/>
            <person name="Richter-Heitmann T."/>
            <person name="Frank C."/>
            <person name="Harder J."/>
            <person name="Glockner F.O."/>
        </authorList>
    </citation>
    <scope>NUCLEOTIDE SEQUENCE</scope>
    <source>
        <strain evidence="1">6C</strain>
    </source>
</reference>
<dbReference type="PATRIC" id="fig|1263867.3.peg.5771"/>
<gene>
    <name evidence="1" type="ORF">RE6C_05389</name>
</gene>
<accession>M2AB69</accession>
<keyword evidence="2" id="KW-1185">Reference proteome</keyword>
<protein>
    <submittedName>
        <fullName evidence="1">Uncharacterized protein</fullName>
    </submittedName>
</protein>
<organism evidence="1 2">
    <name type="scientific">Rhodopirellula europaea 6C</name>
    <dbReference type="NCBI Taxonomy" id="1263867"/>
    <lineage>
        <taxon>Bacteria</taxon>
        <taxon>Pseudomonadati</taxon>
        <taxon>Planctomycetota</taxon>
        <taxon>Planctomycetia</taxon>
        <taxon>Pirellulales</taxon>
        <taxon>Pirellulaceae</taxon>
        <taxon>Rhodopirellula</taxon>
    </lineage>
</organism>
<name>M2AB69_9BACT</name>
<evidence type="ECO:0000313" key="2">
    <source>
        <dbReference type="Proteomes" id="UP000011529"/>
    </source>
</evidence>
<dbReference type="EMBL" id="ANMO01000240">
    <property type="protein sequence ID" value="EMB13890.1"/>
    <property type="molecule type" value="Genomic_DNA"/>
</dbReference>
<reference evidence="1" key="2">
    <citation type="journal article" date="2013" name="Mar. Genomics">
        <title>Expression of sulfatases in Rhodopirellula baltica and the diversity of sulfatases in the genus Rhodopirellula.</title>
        <authorList>
            <person name="Wegner C.E."/>
            <person name="Richter-Heitmann T."/>
            <person name="Klindworth A."/>
            <person name="Klockow C."/>
            <person name="Richter M."/>
            <person name="Achstetter T."/>
            <person name="Glockner F.O."/>
            <person name="Harder J."/>
        </authorList>
    </citation>
    <scope>NUCLEOTIDE SEQUENCE [LARGE SCALE GENOMIC DNA]</scope>
    <source>
        <strain evidence="1">6C</strain>
    </source>
</reference>
<comment type="caution">
    <text evidence="1">The sequence shown here is derived from an EMBL/GenBank/DDBJ whole genome shotgun (WGS) entry which is preliminary data.</text>
</comment>
<evidence type="ECO:0000313" key="1">
    <source>
        <dbReference type="EMBL" id="EMB13890.1"/>
    </source>
</evidence>
<dbReference type="AlphaFoldDB" id="M2AB69"/>
<sequence>MALRAVHGPREPIVDRPLINASCDLTYRIGVDHSVDPTPANAQWTGIHAGR</sequence>